<dbReference type="Proteomes" id="UP000234166">
    <property type="component" value="Unassembled WGS sequence"/>
</dbReference>
<protein>
    <submittedName>
        <fullName evidence="2">Xsa-associated protein</fullName>
    </submittedName>
</protein>
<feature type="coiled-coil region" evidence="1">
    <location>
        <begin position="99"/>
        <end position="157"/>
    </location>
</feature>
<accession>A0AB38DTW8</accession>
<reference evidence="2 3" key="1">
    <citation type="submission" date="2017-10" db="EMBL/GenBank/DDBJ databases">
        <authorList>
            <person name="Regsiter A."/>
            <person name="William W."/>
        </authorList>
    </citation>
    <scope>NUCLEOTIDE SEQUENCE [LARGE SCALE GENOMIC DNA]</scope>
    <source>
        <strain evidence="2 3">CFBP7430</strain>
    </source>
</reference>
<dbReference type="EMBL" id="OCYS01000002">
    <property type="protein sequence ID" value="SON76536.1"/>
    <property type="molecule type" value="Genomic_DNA"/>
</dbReference>
<sequence length="175" mass="19804">MRKCANFRHSASRAGPILQKRAGYCMKRPDLLDKAARSATLRRLRTERRHRDAAARYAMLDASVTETEASIRKEHAQAKACVHSGHYSKADYARVLARQAQALDALAMLRAELESLVAQRSVVGDEMADAGRARLRAEKKREKIVDFRRKVALAERNALERSEIDDILEVKSYVQ</sequence>
<evidence type="ECO:0000313" key="2">
    <source>
        <dbReference type="EMBL" id="SON76536.1"/>
    </source>
</evidence>
<evidence type="ECO:0000256" key="1">
    <source>
        <dbReference type="SAM" id="Coils"/>
    </source>
</evidence>
<gene>
    <name evidence="2" type="primary">xapF</name>
    <name evidence="2" type="ORF">XAP7430_100026</name>
</gene>
<comment type="caution">
    <text evidence="2">The sequence shown here is derived from an EMBL/GenBank/DDBJ whole genome shotgun (WGS) entry which is preliminary data.</text>
</comment>
<proteinExistence type="predicted"/>
<organism evidence="2 3">
    <name type="scientific">Xanthomonas campestris pv. phaseoli</name>
    <dbReference type="NCBI Taxonomy" id="317013"/>
    <lineage>
        <taxon>Bacteria</taxon>
        <taxon>Pseudomonadati</taxon>
        <taxon>Pseudomonadota</taxon>
        <taxon>Gammaproteobacteria</taxon>
        <taxon>Lysobacterales</taxon>
        <taxon>Lysobacteraceae</taxon>
        <taxon>Xanthomonas</taxon>
    </lineage>
</organism>
<dbReference type="AlphaFoldDB" id="A0AB38DTW8"/>
<evidence type="ECO:0000313" key="3">
    <source>
        <dbReference type="Proteomes" id="UP000234166"/>
    </source>
</evidence>
<keyword evidence="1" id="KW-0175">Coiled coil</keyword>
<name>A0AB38DTW8_XANCH</name>